<dbReference type="RefSeq" id="WP_189356115.1">
    <property type="nucleotide sequence ID" value="NZ_BMYU01000002.1"/>
</dbReference>
<comment type="caution">
    <text evidence="11">The sequence shown here is derived from an EMBL/GenBank/DDBJ whole genome shotgun (WGS) entry which is preliminary data.</text>
</comment>
<dbReference type="PANTHER" id="PTHR43531:SF14">
    <property type="entry name" value="METHYL-ACCEPTING CHEMOTAXIS PROTEIN I-RELATED"/>
    <property type="match status" value="1"/>
</dbReference>
<reference evidence="12" key="1">
    <citation type="journal article" date="2019" name="Int. J. Syst. Evol. Microbiol.">
        <title>The Global Catalogue of Microorganisms (GCM) 10K type strain sequencing project: providing services to taxonomists for standard genome sequencing and annotation.</title>
        <authorList>
            <consortium name="The Broad Institute Genomics Platform"/>
            <consortium name="The Broad Institute Genome Sequencing Center for Infectious Disease"/>
            <person name="Wu L."/>
            <person name="Ma J."/>
        </authorList>
    </citation>
    <scope>NUCLEOTIDE SEQUENCE [LARGE SCALE GENOMIC DNA]</scope>
    <source>
        <strain evidence="12">KCTC 23917</strain>
    </source>
</reference>
<keyword evidence="4 9" id="KW-0812">Transmembrane</keyword>
<feature type="transmembrane region" description="Helical" evidence="9">
    <location>
        <begin position="176"/>
        <end position="202"/>
    </location>
</feature>
<evidence type="ECO:0000256" key="2">
    <source>
        <dbReference type="ARBA" id="ARBA00022475"/>
    </source>
</evidence>
<accession>A0ABQ2XV50</accession>
<dbReference type="EMBL" id="BMYU01000002">
    <property type="protein sequence ID" value="GGX35844.1"/>
    <property type="molecule type" value="Genomic_DNA"/>
</dbReference>
<dbReference type="Gene3D" id="3.30.450.20">
    <property type="entry name" value="PAS domain"/>
    <property type="match status" value="1"/>
</dbReference>
<keyword evidence="5 9" id="KW-1133">Transmembrane helix</keyword>
<dbReference type="SUPFAM" id="SSF58104">
    <property type="entry name" value="Methyl-accepting chemotaxis protein (MCP) signaling domain"/>
    <property type="match status" value="1"/>
</dbReference>
<dbReference type="SMART" id="SM00283">
    <property type="entry name" value="MA"/>
    <property type="match status" value="1"/>
</dbReference>
<dbReference type="Gene3D" id="1.10.287.950">
    <property type="entry name" value="Methyl-accepting chemotaxis protein"/>
    <property type="match status" value="1"/>
</dbReference>
<keyword evidence="3" id="KW-0488">Methylation</keyword>
<name>A0ABQ2XV50_9BURK</name>
<sequence length="544" mass="58681">MNIFRKLLLLVGAAALAIATVGGVGLSSLYNVLLKDRQYQIETMLYMGENLVKHYYGLEQKGVFSREEAQKQAKAALSQLRHGVSYYWVRLPDGLNLVHPDAKKIGTIAQGQTMDGKPDAQAYREALRDAHIALVTMQSRRPDGSLAPKLNGLVEFTPWNWWIGTGFFSDDIQETYWNAAGILLAIFVIGLGILITAGWSIIRSILATLGGEPAYATEITQRIAGSDLSVAIDVNPKYKNSLLRYMQVMQGHLADTVHRIRSSSDQIATASTQIAAGNLDLSSRTEEQASALEETSATLHELEQTVRLNMEHARHANNLTREATMLASQGGEVMGNMLNTMETITQSARAVVDIVSMIDGIAFQTNILALNAAVEAARAGEQGRGFAVVASEVRSLAQRCASAAKEIKVLIDASQQQVDAGNQLAQEAGTSIHRIVDGFGKVAAIMQEITAASEEQHTGITQIGEAIRQMDSVTQQNAALVEEAAAAADSLQLQAAGLATLVREFTLPDEPAKETQAAAATSVGRIYPARTVSRTPAIRWSDKA</sequence>
<evidence type="ECO:0000259" key="10">
    <source>
        <dbReference type="PROSITE" id="PS50111"/>
    </source>
</evidence>
<dbReference type="InterPro" id="IPR051310">
    <property type="entry name" value="MCP_chemotaxis"/>
</dbReference>
<keyword evidence="6 9" id="KW-0472">Membrane</keyword>
<dbReference type="SMART" id="SM01049">
    <property type="entry name" value="Cache_2"/>
    <property type="match status" value="1"/>
</dbReference>
<keyword evidence="8" id="KW-0807">Transducer</keyword>
<dbReference type="InterPro" id="IPR004089">
    <property type="entry name" value="MCPsignal_dom"/>
</dbReference>
<evidence type="ECO:0000256" key="5">
    <source>
        <dbReference type="ARBA" id="ARBA00022989"/>
    </source>
</evidence>
<evidence type="ECO:0000313" key="12">
    <source>
        <dbReference type="Proteomes" id="UP000653343"/>
    </source>
</evidence>
<comment type="similarity">
    <text evidence="7">Belongs to the methyl-accepting chemotaxis (MCP) protein family.</text>
</comment>
<dbReference type="InterPro" id="IPR004090">
    <property type="entry name" value="Chemotax_Me-accpt_rcpt"/>
</dbReference>
<feature type="domain" description="Methyl-accepting transducer" evidence="10">
    <location>
        <begin position="263"/>
        <end position="492"/>
    </location>
</feature>
<evidence type="ECO:0000256" key="9">
    <source>
        <dbReference type="SAM" id="Phobius"/>
    </source>
</evidence>
<dbReference type="Pfam" id="PF17200">
    <property type="entry name" value="sCache_2"/>
    <property type="match status" value="1"/>
</dbReference>
<keyword evidence="2" id="KW-1003">Cell membrane</keyword>
<comment type="subcellular location">
    <subcellularLocation>
        <location evidence="1">Cell membrane</location>
        <topology evidence="1">Multi-pass membrane protein</topology>
    </subcellularLocation>
</comment>
<evidence type="ECO:0000256" key="6">
    <source>
        <dbReference type="ARBA" id="ARBA00023136"/>
    </source>
</evidence>
<dbReference type="PANTHER" id="PTHR43531">
    <property type="entry name" value="PROTEIN ICFG"/>
    <property type="match status" value="1"/>
</dbReference>
<dbReference type="Pfam" id="PF00015">
    <property type="entry name" value="MCPsignal"/>
    <property type="match status" value="1"/>
</dbReference>
<evidence type="ECO:0000256" key="7">
    <source>
        <dbReference type="ARBA" id="ARBA00029447"/>
    </source>
</evidence>
<evidence type="ECO:0000256" key="4">
    <source>
        <dbReference type="ARBA" id="ARBA00022692"/>
    </source>
</evidence>
<dbReference type="PROSITE" id="PS50111">
    <property type="entry name" value="CHEMOTAXIS_TRANSDUC_2"/>
    <property type="match status" value="1"/>
</dbReference>
<evidence type="ECO:0000256" key="1">
    <source>
        <dbReference type="ARBA" id="ARBA00004651"/>
    </source>
</evidence>
<evidence type="ECO:0000256" key="3">
    <source>
        <dbReference type="ARBA" id="ARBA00022481"/>
    </source>
</evidence>
<dbReference type="PRINTS" id="PR00260">
    <property type="entry name" value="CHEMTRNSDUCR"/>
</dbReference>
<dbReference type="InterPro" id="IPR033480">
    <property type="entry name" value="sCache_2"/>
</dbReference>
<dbReference type="Proteomes" id="UP000653343">
    <property type="component" value="Unassembled WGS sequence"/>
</dbReference>
<evidence type="ECO:0000313" key="11">
    <source>
        <dbReference type="EMBL" id="GGX35844.1"/>
    </source>
</evidence>
<proteinExistence type="inferred from homology"/>
<dbReference type="CDD" id="cd11386">
    <property type="entry name" value="MCP_signal"/>
    <property type="match status" value="1"/>
</dbReference>
<keyword evidence="12" id="KW-1185">Reference proteome</keyword>
<evidence type="ECO:0000256" key="8">
    <source>
        <dbReference type="PROSITE-ProRule" id="PRU00284"/>
    </source>
</evidence>
<protein>
    <submittedName>
        <fullName evidence="11">Methyl-accepting chemotaxis protein</fullName>
    </submittedName>
</protein>
<gene>
    <name evidence="11" type="ORF">GCM10010946_11730</name>
</gene>
<organism evidence="11 12">
    <name type="scientific">Undibacterium squillarum</name>
    <dbReference type="NCBI Taxonomy" id="1131567"/>
    <lineage>
        <taxon>Bacteria</taxon>
        <taxon>Pseudomonadati</taxon>
        <taxon>Pseudomonadota</taxon>
        <taxon>Betaproteobacteria</taxon>
        <taxon>Burkholderiales</taxon>
        <taxon>Oxalobacteraceae</taxon>
        <taxon>Undibacterium</taxon>
    </lineage>
</organism>